<dbReference type="Pfam" id="PF12833">
    <property type="entry name" value="HTH_18"/>
    <property type="match status" value="1"/>
</dbReference>
<reference evidence="4 5" key="1">
    <citation type="journal article" date="2016" name="Genome Announc.">
        <title>Draft Genome Sequences of Five Rapidly Growing Mycobacterium Species, M. thermoresistibile, M. fortuitum subsp. acetamidolyticum, M. canariasense, M. brisbanense, and M. novocastrense.</title>
        <authorList>
            <person name="Katahira K."/>
            <person name="Ogura Y."/>
            <person name="Gotoh Y."/>
            <person name="Hayashi T."/>
        </authorList>
    </citation>
    <scope>NUCLEOTIDE SEQUENCE [LARGE SCALE GENOMIC DNA]</scope>
    <source>
        <strain evidence="4 5">JCM18114</strain>
    </source>
</reference>
<dbReference type="Proteomes" id="UP000069773">
    <property type="component" value="Unassembled WGS sequence"/>
</dbReference>
<name>A0ABQ0KMI1_MYCNV</name>
<gene>
    <name evidence="4" type="ORF">RMCN_3612</name>
</gene>
<dbReference type="Pfam" id="PF01965">
    <property type="entry name" value="DJ-1_PfpI"/>
    <property type="match status" value="1"/>
</dbReference>
<dbReference type="PANTHER" id="PTHR43130">
    <property type="entry name" value="ARAC-FAMILY TRANSCRIPTIONAL REGULATOR"/>
    <property type="match status" value="1"/>
</dbReference>
<sequence>MRSNTSPRWCGERPTLVAGDVLICGLHGLDAIDLVANTGFMRSVVILGFTGVQALDLVGPFEVFMGASRYLQGMGREGYDAKVVTLDGEPATTGTGLALVAAPLPDPRAPIDTLVLPGGAGVQDARNNLDLINWIQTVAPNSRRVVSVCTGAFLAAEAGLLDGCTATTHWAYTDQLSSEFPAVTVDPEPIFVRSNDRTWTAAGVTAGIDLALSLVEDDHGTDVAQTVARWLVMYLRRPGGQTQFAAPVWMPRAKRAPIREVQEAIETEPGGVHSITELARRAAMSPRHFTRLFTEEVGEAPGAYVERIRTEAARRQLEETGDTVTVIAARCGFGSAESLRRNFVRRLGISPDQYRKTFA</sequence>
<evidence type="ECO:0000313" key="4">
    <source>
        <dbReference type="EMBL" id="GAT10479.1"/>
    </source>
</evidence>
<feature type="domain" description="HTH araC/xylS-type" evidence="3">
    <location>
        <begin position="259"/>
        <end position="357"/>
    </location>
</feature>
<organism evidence="4 5">
    <name type="scientific">Mycolicibacterium novocastrense</name>
    <name type="common">Mycobacterium novocastrense</name>
    <dbReference type="NCBI Taxonomy" id="59813"/>
    <lineage>
        <taxon>Bacteria</taxon>
        <taxon>Bacillati</taxon>
        <taxon>Actinomycetota</taxon>
        <taxon>Actinomycetes</taxon>
        <taxon>Mycobacteriales</taxon>
        <taxon>Mycobacteriaceae</taxon>
        <taxon>Mycolicibacterium</taxon>
    </lineage>
</organism>
<dbReference type="SUPFAM" id="SSF46689">
    <property type="entry name" value="Homeodomain-like"/>
    <property type="match status" value="2"/>
</dbReference>
<evidence type="ECO:0000256" key="2">
    <source>
        <dbReference type="ARBA" id="ARBA00023163"/>
    </source>
</evidence>
<protein>
    <submittedName>
        <fullName evidence="4">AraC family transcriptional regulator</fullName>
    </submittedName>
</protein>
<evidence type="ECO:0000313" key="5">
    <source>
        <dbReference type="Proteomes" id="UP000069773"/>
    </source>
</evidence>
<dbReference type="PROSITE" id="PS01124">
    <property type="entry name" value="HTH_ARAC_FAMILY_2"/>
    <property type="match status" value="1"/>
</dbReference>
<dbReference type="Gene3D" id="3.40.50.880">
    <property type="match status" value="1"/>
</dbReference>
<dbReference type="CDD" id="cd03137">
    <property type="entry name" value="GATase1_AraC_1"/>
    <property type="match status" value="1"/>
</dbReference>
<dbReference type="EMBL" id="BCTA01000043">
    <property type="protein sequence ID" value="GAT10479.1"/>
    <property type="molecule type" value="Genomic_DNA"/>
</dbReference>
<evidence type="ECO:0000259" key="3">
    <source>
        <dbReference type="PROSITE" id="PS01124"/>
    </source>
</evidence>
<evidence type="ECO:0000256" key="1">
    <source>
        <dbReference type="ARBA" id="ARBA00023015"/>
    </source>
</evidence>
<dbReference type="PANTHER" id="PTHR43130:SF3">
    <property type="entry name" value="HTH-TYPE TRANSCRIPTIONAL REGULATOR RV1931C"/>
    <property type="match status" value="1"/>
</dbReference>
<keyword evidence="1" id="KW-0805">Transcription regulation</keyword>
<keyword evidence="5" id="KW-1185">Reference proteome</keyword>
<keyword evidence="2" id="KW-0804">Transcription</keyword>
<dbReference type="InterPro" id="IPR052158">
    <property type="entry name" value="INH-QAR"/>
</dbReference>
<dbReference type="InterPro" id="IPR002818">
    <property type="entry name" value="DJ-1/PfpI"/>
</dbReference>
<dbReference type="SMART" id="SM00342">
    <property type="entry name" value="HTH_ARAC"/>
    <property type="match status" value="1"/>
</dbReference>
<dbReference type="InterPro" id="IPR009057">
    <property type="entry name" value="Homeodomain-like_sf"/>
</dbReference>
<dbReference type="InterPro" id="IPR018060">
    <property type="entry name" value="HTH_AraC"/>
</dbReference>
<dbReference type="SUPFAM" id="SSF52317">
    <property type="entry name" value="Class I glutamine amidotransferase-like"/>
    <property type="match status" value="1"/>
</dbReference>
<dbReference type="Gene3D" id="1.10.10.60">
    <property type="entry name" value="Homeodomain-like"/>
    <property type="match status" value="2"/>
</dbReference>
<dbReference type="InterPro" id="IPR029062">
    <property type="entry name" value="Class_I_gatase-like"/>
</dbReference>
<proteinExistence type="predicted"/>
<accession>A0ABQ0KMI1</accession>
<comment type="caution">
    <text evidence="4">The sequence shown here is derived from an EMBL/GenBank/DDBJ whole genome shotgun (WGS) entry which is preliminary data.</text>
</comment>